<evidence type="ECO:0000313" key="3">
    <source>
        <dbReference type="EMBL" id="QOY37729.1"/>
    </source>
</evidence>
<keyword evidence="1" id="KW-1133">Transmembrane helix</keyword>
<dbReference type="KEGG" id="aia:AWH56_009155"/>
<evidence type="ECO:0000256" key="1">
    <source>
        <dbReference type="SAM" id="Phobius"/>
    </source>
</evidence>
<feature type="transmembrane region" description="Helical" evidence="1">
    <location>
        <begin position="59"/>
        <end position="78"/>
    </location>
</feature>
<reference evidence="3 4" key="3">
    <citation type="journal article" date="2019" name="Int. J. Syst. Evol. Microbiol.">
        <title>Anaerobacillus isosaccharinicus sp. nov., an alkaliphilic bacterium which degrades isosaccharinic acid.</title>
        <authorList>
            <person name="Bassil N.M."/>
            <person name="Lloyd J.R."/>
        </authorList>
    </citation>
    <scope>NUCLEOTIDE SEQUENCE [LARGE SCALE GENOMIC DNA]</scope>
    <source>
        <strain evidence="3 4">NB2006</strain>
    </source>
</reference>
<sequence length="85" mass="9719">MNLVLQIAIAIIIFTIIMVGYKFLSKNHKINSFELFINSTILLSVVLILFVYFNKLNLAPLIASIVLFFTIIGAKIKIRNKIHKQ</sequence>
<gene>
    <name evidence="3" type="ORF">AWH56_009155</name>
    <name evidence="2" type="ORF">AWH56_11315</name>
</gene>
<reference evidence="2 4" key="1">
    <citation type="submission" date="2016-10" db="EMBL/GenBank/DDBJ databases">
        <title>Draft genome sequences of four alkaliphilic bacteria belonging to the Anaerobacillus genus.</title>
        <authorList>
            <person name="Bassil N.M."/>
            <person name="Lloyd J.R."/>
        </authorList>
    </citation>
    <scope>NUCLEOTIDE SEQUENCE [LARGE SCALE GENOMIC DNA]</scope>
    <source>
        <strain evidence="2 4">NB2006</strain>
    </source>
</reference>
<dbReference type="EMBL" id="LQXD01000102">
    <property type="protein sequence ID" value="OIJ16387.1"/>
    <property type="molecule type" value="Genomic_DNA"/>
</dbReference>
<name>A0A1S2LXH9_9BACI</name>
<reference evidence="3" key="4">
    <citation type="submission" date="2020-10" db="EMBL/GenBank/DDBJ databases">
        <authorList>
            <person name="Bassil N.M."/>
            <person name="Lloyd J.R."/>
        </authorList>
    </citation>
    <scope>NUCLEOTIDE SEQUENCE</scope>
    <source>
        <strain evidence="3">NB2006</strain>
    </source>
</reference>
<accession>A0A1S2LXH9</accession>
<reference evidence="3 4" key="2">
    <citation type="journal article" date="2017" name="Genome Announc.">
        <title>Draft Genome Sequences of Four Alkaliphilic Bacteria Belonging to the Anaerobacillus Genus.</title>
        <authorList>
            <person name="Bassil N.M."/>
            <person name="Lloyd J.R."/>
        </authorList>
    </citation>
    <scope>NUCLEOTIDE SEQUENCE [LARGE SCALE GENOMIC DNA]</scope>
    <source>
        <strain evidence="3 4">NB2006</strain>
    </source>
</reference>
<dbReference type="EMBL" id="CP063356">
    <property type="protein sequence ID" value="QOY37729.1"/>
    <property type="molecule type" value="Genomic_DNA"/>
</dbReference>
<keyword evidence="4" id="KW-1185">Reference proteome</keyword>
<feature type="transmembrane region" description="Helical" evidence="1">
    <location>
        <begin position="6"/>
        <end position="24"/>
    </location>
</feature>
<organism evidence="2 4">
    <name type="scientific">Anaerobacillus isosaccharinicus</name>
    <dbReference type="NCBI Taxonomy" id="1532552"/>
    <lineage>
        <taxon>Bacteria</taxon>
        <taxon>Bacillati</taxon>
        <taxon>Bacillota</taxon>
        <taxon>Bacilli</taxon>
        <taxon>Bacillales</taxon>
        <taxon>Bacillaceae</taxon>
        <taxon>Anaerobacillus</taxon>
    </lineage>
</organism>
<keyword evidence="1" id="KW-0812">Transmembrane</keyword>
<dbReference type="RefSeq" id="WP_071317217.1">
    <property type="nucleotide sequence ID" value="NZ_CP063356.2"/>
</dbReference>
<evidence type="ECO:0000313" key="4">
    <source>
        <dbReference type="Proteomes" id="UP000180175"/>
    </source>
</evidence>
<protein>
    <submittedName>
        <fullName evidence="2">Uncharacterized protein</fullName>
    </submittedName>
</protein>
<evidence type="ECO:0000313" key="2">
    <source>
        <dbReference type="EMBL" id="OIJ16387.1"/>
    </source>
</evidence>
<proteinExistence type="predicted"/>
<dbReference type="AlphaFoldDB" id="A0A1S2LXH9"/>
<dbReference type="Proteomes" id="UP000180175">
    <property type="component" value="Chromosome"/>
</dbReference>
<feature type="transmembrane region" description="Helical" evidence="1">
    <location>
        <begin position="36"/>
        <end position="53"/>
    </location>
</feature>
<keyword evidence="1" id="KW-0472">Membrane</keyword>